<evidence type="ECO:0000256" key="4">
    <source>
        <dbReference type="ARBA" id="ARBA00022989"/>
    </source>
</evidence>
<dbReference type="PANTHER" id="PTHR24186:SF50">
    <property type="entry name" value="ANKYRIN REPEAT-CONTAINING PROTEIN ITN1-LIKE ISOFORM X1"/>
    <property type="match status" value="1"/>
</dbReference>
<feature type="transmembrane region" description="Helical" evidence="9">
    <location>
        <begin position="253"/>
        <end position="273"/>
    </location>
</feature>
<dbReference type="GeneID" id="125421311"/>
<keyword evidence="8" id="KW-0175">Coiled coil</keyword>
<proteinExistence type="predicted"/>
<evidence type="ECO:0000256" key="1">
    <source>
        <dbReference type="ARBA" id="ARBA00004141"/>
    </source>
</evidence>
<feature type="transmembrane region" description="Helical" evidence="9">
    <location>
        <begin position="293"/>
        <end position="313"/>
    </location>
</feature>
<keyword evidence="6 9" id="KW-0472">Membrane</keyword>
<dbReference type="InterPro" id="IPR036770">
    <property type="entry name" value="Ankyrin_rpt-contain_sf"/>
</dbReference>
<keyword evidence="3" id="KW-0677">Repeat</keyword>
<dbReference type="RefSeq" id="XP_060675551.1">
    <property type="nucleotide sequence ID" value="XM_060819568.1"/>
</dbReference>
<protein>
    <submittedName>
        <fullName evidence="12">Ankyrin repeat-containing protein At5g02620-like</fullName>
    </submittedName>
</protein>
<organism evidence="11 12">
    <name type="scientific">Ziziphus jujuba</name>
    <name type="common">Chinese jujube</name>
    <name type="synonym">Ziziphus sativa</name>
    <dbReference type="NCBI Taxonomy" id="326968"/>
    <lineage>
        <taxon>Eukaryota</taxon>
        <taxon>Viridiplantae</taxon>
        <taxon>Streptophyta</taxon>
        <taxon>Embryophyta</taxon>
        <taxon>Tracheophyta</taxon>
        <taxon>Spermatophyta</taxon>
        <taxon>Magnoliopsida</taxon>
        <taxon>eudicotyledons</taxon>
        <taxon>Gunneridae</taxon>
        <taxon>Pentapetalae</taxon>
        <taxon>rosids</taxon>
        <taxon>fabids</taxon>
        <taxon>Rosales</taxon>
        <taxon>Rhamnaceae</taxon>
        <taxon>Paliureae</taxon>
        <taxon>Ziziphus</taxon>
    </lineage>
</organism>
<reference evidence="12" key="1">
    <citation type="submission" date="2025-08" db="UniProtKB">
        <authorList>
            <consortium name="RefSeq"/>
        </authorList>
    </citation>
    <scope>IDENTIFICATION</scope>
    <source>
        <tissue evidence="12">Seedling</tissue>
    </source>
</reference>
<dbReference type="Pfam" id="PF12796">
    <property type="entry name" value="Ank_2"/>
    <property type="match status" value="2"/>
</dbReference>
<dbReference type="SUPFAM" id="SSF48403">
    <property type="entry name" value="Ankyrin repeat"/>
    <property type="match status" value="1"/>
</dbReference>
<evidence type="ECO:0000256" key="2">
    <source>
        <dbReference type="ARBA" id="ARBA00022692"/>
    </source>
</evidence>
<dbReference type="Proteomes" id="UP001652623">
    <property type="component" value="Chromosome 8"/>
</dbReference>
<keyword evidence="5 7" id="KW-0040">ANK repeat</keyword>
<evidence type="ECO:0000313" key="11">
    <source>
        <dbReference type="Proteomes" id="UP001652623"/>
    </source>
</evidence>
<keyword evidence="11" id="KW-1185">Reference proteome</keyword>
<evidence type="ECO:0000256" key="8">
    <source>
        <dbReference type="SAM" id="Coils"/>
    </source>
</evidence>
<dbReference type="SMART" id="SM00248">
    <property type="entry name" value="ANK"/>
    <property type="match status" value="4"/>
</dbReference>
<accession>A0ABM4AFN9</accession>
<feature type="repeat" description="ANK" evidence="7">
    <location>
        <begin position="42"/>
        <end position="74"/>
    </location>
</feature>
<evidence type="ECO:0000256" key="6">
    <source>
        <dbReference type="ARBA" id="ARBA00023136"/>
    </source>
</evidence>
<dbReference type="Pfam" id="PF13962">
    <property type="entry name" value="PGG"/>
    <property type="match status" value="1"/>
</dbReference>
<feature type="repeat" description="ANK" evidence="7">
    <location>
        <begin position="110"/>
        <end position="142"/>
    </location>
</feature>
<keyword evidence="4 9" id="KW-1133">Transmembrane helix</keyword>
<feature type="repeat" description="ANK" evidence="7">
    <location>
        <begin position="146"/>
        <end position="166"/>
    </location>
</feature>
<feature type="repeat" description="ANK" evidence="7">
    <location>
        <begin position="76"/>
        <end position="108"/>
    </location>
</feature>
<evidence type="ECO:0000256" key="9">
    <source>
        <dbReference type="SAM" id="Phobius"/>
    </source>
</evidence>
<comment type="subcellular location">
    <subcellularLocation>
        <location evidence="1">Membrane</location>
        <topology evidence="1">Multi-pass membrane protein</topology>
    </subcellularLocation>
</comment>
<dbReference type="InterPro" id="IPR002110">
    <property type="entry name" value="Ankyrin_rpt"/>
</dbReference>
<evidence type="ECO:0000313" key="12">
    <source>
        <dbReference type="RefSeq" id="XP_060675551.1"/>
    </source>
</evidence>
<evidence type="ECO:0000259" key="10">
    <source>
        <dbReference type="Pfam" id="PF13962"/>
    </source>
</evidence>
<gene>
    <name evidence="12" type="primary">LOC125421311</name>
</gene>
<name>A0ABM4AFN9_ZIZJJ</name>
<dbReference type="PROSITE" id="PS50088">
    <property type="entry name" value="ANK_REPEAT"/>
    <property type="match status" value="4"/>
</dbReference>
<feature type="domain" description="PGG" evidence="10">
    <location>
        <begin position="250"/>
        <end position="317"/>
    </location>
</feature>
<dbReference type="Gene3D" id="1.25.40.20">
    <property type="entry name" value="Ankyrin repeat-containing domain"/>
    <property type="match status" value="1"/>
</dbReference>
<evidence type="ECO:0000256" key="3">
    <source>
        <dbReference type="ARBA" id="ARBA00022737"/>
    </source>
</evidence>
<keyword evidence="2 9" id="KW-0812">Transmembrane</keyword>
<feature type="coiled-coil region" evidence="8">
    <location>
        <begin position="212"/>
        <end position="248"/>
    </location>
</feature>
<dbReference type="InterPro" id="IPR026961">
    <property type="entry name" value="PGG_dom"/>
</dbReference>
<evidence type="ECO:0000256" key="5">
    <source>
        <dbReference type="ARBA" id="ARBA00023043"/>
    </source>
</evidence>
<dbReference type="PROSITE" id="PS50297">
    <property type="entry name" value="ANK_REP_REGION"/>
    <property type="match status" value="2"/>
</dbReference>
<evidence type="ECO:0000256" key="7">
    <source>
        <dbReference type="PROSITE-ProRule" id="PRU00023"/>
    </source>
</evidence>
<sequence>MGYEETGMTRIQKEETSVLSRFVNEVYFKLSSSSMLEKDDNFGWIPLYYAAHSGNRELVELFLNHDNSLAYKKNEKGKSTLHISAIKGHVDVVRTLIDKRPDICELKDDRDRTALHVAVESREEEVMKFLLESIAFQDLINEKDNEGNTALHTASSGGDFKILQILANDSYIDRGATNKGGMTFAEIILSTNLLNDTEILEIMSELEREVGLLGLERKLIRETKEAENAEIRKQKEQQTEHKKSEEEKRGKDLANLCLLIATIIATATFAAAIQIPGGYDNQGIVILKGKSEFTLFIVYDLLAFFLSTFSILIQFSSPALGRYIFHNDVCL</sequence>
<dbReference type="PANTHER" id="PTHR24186">
    <property type="entry name" value="PROTEIN PHOSPHATASE 1 REGULATORY SUBUNIT"/>
    <property type="match status" value="1"/>
</dbReference>